<dbReference type="PANTHER" id="PTHR34205:SF2">
    <property type="entry name" value="DUF962 DOMAIN-CONTAINING PROTEIN"/>
    <property type="match status" value="1"/>
</dbReference>
<dbReference type="Pfam" id="PF06127">
    <property type="entry name" value="Mpo1-like"/>
    <property type="match status" value="1"/>
</dbReference>
<protein>
    <recommendedName>
        <fullName evidence="4">DUF962 domain-containing protein</fullName>
    </recommendedName>
</protein>
<evidence type="ECO:0000313" key="2">
    <source>
        <dbReference type="EMBL" id="KAH7276658.1"/>
    </source>
</evidence>
<comment type="caution">
    <text evidence="2">The sequence shown here is derived from an EMBL/GenBank/DDBJ whole genome shotgun (WGS) entry which is preliminary data.</text>
</comment>
<dbReference type="AlphaFoldDB" id="A0A8T2PZ22"/>
<dbReference type="EMBL" id="CM035444">
    <property type="protein sequence ID" value="KAH7276658.1"/>
    <property type="molecule type" value="Genomic_DNA"/>
</dbReference>
<keyword evidence="3" id="KW-1185">Reference proteome</keyword>
<dbReference type="Proteomes" id="UP000825935">
    <property type="component" value="Chromosome 39"/>
</dbReference>
<evidence type="ECO:0000256" key="1">
    <source>
        <dbReference type="SAM" id="Phobius"/>
    </source>
</evidence>
<dbReference type="PANTHER" id="PTHR34205">
    <property type="entry name" value="TRANSMEMBRANE PROTEIN"/>
    <property type="match status" value="1"/>
</dbReference>
<evidence type="ECO:0008006" key="4">
    <source>
        <dbReference type="Google" id="ProtNLM"/>
    </source>
</evidence>
<reference evidence="2" key="1">
    <citation type="submission" date="2021-08" db="EMBL/GenBank/DDBJ databases">
        <title>WGS assembly of Ceratopteris richardii.</title>
        <authorList>
            <person name="Marchant D.B."/>
            <person name="Chen G."/>
            <person name="Jenkins J."/>
            <person name="Shu S."/>
            <person name="Leebens-Mack J."/>
            <person name="Grimwood J."/>
            <person name="Schmutz J."/>
            <person name="Soltis P."/>
            <person name="Soltis D."/>
            <person name="Chen Z.-H."/>
        </authorList>
    </citation>
    <scope>NUCLEOTIDE SEQUENCE</scope>
    <source>
        <strain evidence="2">Whitten #5841</strain>
        <tissue evidence="2">Leaf</tissue>
    </source>
</reference>
<name>A0A8T2PZ22_CERRI</name>
<evidence type="ECO:0000313" key="3">
    <source>
        <dbReference type="Proteomes" id="UP000825935"/>
    </source>
</evidence>
<feature type="transmembrane region" description="Helical" evidence="1">
    <location>
        <begin position="32"/>
        <end position="49"/>
    </location>
</feature>
<dbReference type="OMA" id="FRHPLYS"/>
<organism evidence="2 3">
    <name type="scientific">Ceratopteris richardii</name>
    <name type="common">Triangle waterfern</name>
    <dbReference type="NCBI Taxonomy" id="49495"/>
    <lineage>
        <taxon>Eukaryota</taxon>
        <taxon>Viridiplantae</taxon>
        <taxon>Streptophyta</taxon>
        <taxon>Embryophyta</taxon>
        <taxon>Tracheophyta</taxon>
        <taxon>Polypodiopsida</taxon>
        <taxon>Polypodiidae</taxon>
        <taxon>Polypodiales</taxon>
        <taxon>Pteridineae</taxon>
        <taxon>Pteridaceae</taxon>
        <taxon>Parkerioideae</taxon>
        <taxon>Ceratopteris</taxon>
    </lineage>
</organism>
<accession>A0A8T2PZ22</accession>
<keyword evidence="1" id="KW-0472">Membrane</keyword>
<gene>
    <name evidence="2" type="ORF">KP509_39G016700</name>
</gene>
<feature type="transmembrane region" description="Helical" evidence="1">
    <location>
        <begin position="55"/>
        <end position="75"/>
    </location>
</feature>
<sequence length="117" mass="13528">MSVAREQELQFHNIQQFWEFYVTQHSKAPTRWWHFAGTASAVLLLFTAIASAAWWLVPLGIVLGYACAWYSHFFIEGNKPATFGHPLWSFACDWRMFALMLGGKMDAEVSRIVKSRR</sequence>
<dbReference type="InterPro" id="IPR009305">
    <property type="entry name" value="Mpo1-like"/>
</dbReference>
<proteinExistence type="predicted"/>
<dbReference type="OrthoDB" id="5511466at2759"/>
<keyword evidence="1" id="KW-0812">Transmembrane</keyword>
<keyword evidence="1" id="KW-1133">Transmembrane helix</keyword>